<comment type="subcellular location">
    <subcellularLocation>
        <location evidence="1">Nucleus</location>
    </subcellularLocation>
</comment>
<dbReference type="GO" id="GO:0030015">
    <property type="term" value="C:CCR4-NOT core complex"/>
    <property type="evidence" value="ECO:0007669"/>
    <property type="project" value="InterPro"/>
</dbReference>
<dbReference type="Gene3D" id="1.25.40.840">
    <property type="entry name" value="CCR4-NOT transcription complex subunit 1 TTP binding domain"/>
    <property type="match status" value="1"/>
</dbReference>
<dbReference type="InterPro" id="IPR024557">
    <property type="entry name" value="CNOT1_dom_4"/>
</dbReference>
<evidence type="ECO:0000256" key="6">
    <source>
        <dbReference type="SAM" id="MobiDB-lite"/>
    </source>
</evidence>
<dbReference type="GO" id="GO:0060090">
    <property type="term" value="F:molecular adaptor activity"/>
    <property type="evidence" value="ECO:0007669"/>
    <property type="project" value="TreeGrafter"/>
</dbReference>
<dbReference type="OMA" id="VECHYQL"/>
<dbReference type="InterPro" id="IPR040398">
    <property type="entry name" value="Not1"/>
</dbReference>
<dbReference type="Pfam" id="PF04054">
    <property type="entry name" value="Not1"/>
    <property type="match status" value="1"/>
</dbReference>
<evidence type="ECO:0000256" key="1">
    <source>
        <dbReference type="ARBA" id="ARBA00004123"/>
    </source>
</evidence>
<proteinExistence type="predicted"/>
<dbReference type="Proteomes" id="UP001149090">
    <property type="component" value="Unassembled WGS sequence"/>
</dbReference>
<dbReference type="Pfam" id="PF16417">
    <property type="entry name" value="CNOT1_TTP_bind"/>
    <property type="match status" value="1"/>
</dbReference>
<keyword evidence="2" id="KW-0678">Repressor</keyword>
<keyword evidence="4" id="KW-0804">Transcription</keyword>
<dbReference type="PANTHER" id="PTHR13162">
    <property type="entry name" value="CCR4-NOT TRANSCRIPTION COMPLEX"/>
    <property type="match status" value="1"/>
</dbReference>
<name>A0A9Q0LFH6_ANAIG</name>
<evidence type="ECO:0000259" key="11">
    <source>
        <dbReference type="Pfam" id="PF16418"/>
    </source>
</evidence>
<evidence type="ECO:0000256" key="3">
    <source>
        <dbReference type="ARBA" id="ARBA00023015"/>
    </source>
</evidence>
<feature type="region of interest" description="Disordered" evidence="6">
    <location>
        <begin position="1715"/>
        <end position="1747"/>
    </location>
</feature>
<dbReference type="OrthoDB" id="1933107at2759"/>
<sequence>MIKTKFIQKQIFLNCKNLNKKSYRIISQENDHLIELYGKLAQKELFKSLIFHIFSENPQINEETELSSSIYLQLKMLKERINSLIQTHNNYEILFEAFESLTNENLLVSKTIVQKFRGLSKLNQIQEILFFLAMNSSPNSSFQNFALQYFQTEFSTQSKNIPDLDEKLIYYLVIFLKQNNFDEQQHPLFKNYLAKKSQQTNFPYEIMPLINEEANFTENSNNVDISTNLNTLFEEILTLSSLINGIDVEIIANKQEFMGLLSQLSPINAQEMAKAITEFANKLATKTEKQEGNGFKKKSKQESQDFKASVIGIFADTIKEKYPEIKWSEVMKKLDYSTFRMENYQSFMVLMEVFKRATSRQFSSNFLLSKWVFSNAQLSFLSQACKAPVELINFAAPSKQTNPHSSPMRKSPDVQHQAWGSIPFLELLFDLSEHNFAAVLDIFSSGIEEAPEMLIENLWQISPKTSYAEIMSKNVEEQIITELLDAHPESNLILQNAWNRDAESVIQGMIKFWILQPSSLSKVLDVALDLKGLLKILDSPNLHFVFELATLTSRRECLNLEKWLNEKISNFGSSFYYFCLDFLVKKLHYARLEEDHKAKIRPGILLSVEIYTIFFKCLFKFANSQSEEYEQKMRGLFNEALQLYPQLYGYNLDLFVSQQFPKQVEDKANYIFSQIFKQIIPIENSWVFFTNLKNSRDTDDMQTFECIVYNLLVEYRYFDQYPDPEFGIVAELYAILLKHDLLDDIQLFQFLKNVVVSLNHTIDTKIFLFGVNVLRNSWEKLTDWINLGFFISQNPNLRQYNSQFAQVIEQYLTKYRDEEAENKNQTFSVTSPKVTQEGQTEFHRVNGPSIPTIAQESPQIFPNPPILVSSPQVPNIESQTQPMQQQQIIANGSPVKFANPSENQARIYAQQNTENENFPKPQSFFPSQNAQKTILFNENLPIPVKPEERIFFIFNVIDHNSVESYCKELKKLIYPQLVEWTVENIFIRRASHQPNNHDLLLRILAEIDLKDLDNYLLSSVYIHISKLLEIRKQQQRAIEFSLKILHNLGKFLAKLTLAKNKPILQKYLNIKFILLESLGTGDFEAIVPFITNLLSEIKSTKVFHAKNPWVLGLFHVLIRIWSIPQIPSNIQFDIEGLFKNLSIDMNEILKTIIRKSQYIHQNQIIQISNNLRIDNQIDIFHENPKLKDDVINLFLDVIEDIISNFIENMSESICMTTKQIIAKDFANESNWIKMKESSEVMASSLARNLAMVHGKQVIEQELMQKLRYLLEDVVADTSYLQGIIAVIYENNIDFVFNFIIQISVQQTLEKLNEELTEEFQIREEYQKQGKPFANTDNSPYSRNLIEELYPENGLMNFHFEIYQSFRENLVNPKAEKMQYSTNRIGDAINDFHQKTLSFKDFFLETQKWVQILAILLDKYSQNDSSLNPNQISMEIKSQIANLERLILSCTSYENAALIAAQLVCKQFFQQYPIFETTSKKTEISRQSFGYQIYLNLMEHIHIILQNIKLNSQPKTLLVADTVQTALTNQLLARLQKSPPFDFKMISIFMEKDLIDYSILDELFETFFSDLANTAALDFFFLMMQKFQTEGEQKKINAFQKSVFKLEHNLQQAQSNGKQNKTAFLGSKLEELVAYAFSVFQNVSDNAQQEEQHPNEEAALKENFVVNFRDWVYFFQTNQNDSSQMKKTQKIVMKFRSRYFTILTDFCVNLSVHKNNNNNNEEQNKDNDNKNNDEQNKNNDNKNNDNKNSIKTIMDIYADLDSQMLVDPSKLNHQMIDMYSQILIHIVKNFDDPINPDSNIVVMKTILDSILESMVTSYYQNAGMFCPNAYKRILTNLLILIQDQHMQRFASLILRSFYEIFDALQPINMPWFTFSWICLISSSEFLPYLLQMNQGTGSKMLAELLANLLKFLYPYLKLLILNRPIRLLYKATLRIFLVLLHDFPNFLCSNYIAFSRLIPDNCIHLKNLVLSAKPTTYEVPDYSLQNGAIESIPGIAEIPSLDFNFLDLLSSNAIKNDLVYFLEQGKPQEFLLKISRKITDIYNLGEKISVDPLAAQTNSLYFDGVLLIDSLIISICYFFMERNRDQFVFQNAIKLFTALLAKMETRYLILNSIANHLRDPNAHTRFFSDVMIIIFSNSREQNLKETITRVLLERALTREPHPWGVMFTFQRLTKDQMCQFWDQSFITKTMKIQKFLERIRKSIK</sequence>
<accession>A0A9Q0LFH6</accession>
<dbReference type="GO" id="GO:0017148">
    <property type="term" value="P:negative regulation of translation"/>
    <property type="evidence" value="ECO:0007669"/>
    <property type="project" value="InterPro"/>
</dbReference>
<dbReference type="InterPro" id="IPR007196">
    <property type="entry name" value="CCR4-Not_Not1_C"/>
</dbReference>
<evidence type="ECO:0000256" key="5">
    <source>
        <dbReference type="ARBA" id="ARBA00023242"/>
    </source>
</evidence>
<dbReference type="InterPro" id="IPR038535">
    <property type="entry name" value="CNOT1_TTP_bind_sf"/>
</dbReference>
<reference evidence="12" key="1">
    <citation type="submission" date="2022-10" db="EMBL/GenBank/DDBJ databases">
        <title>Novel sulphate-reducing endosymbionts in the free-living metamonad Anaeramoeba.</title>
        <authorList>
            <person name="Jerlstrom-Hultqvist J."/>
            <person name="Cepicka I."/>
            <person name="Gallot-Lavallee L."/>
            <person name="Salas-Leiva D."/>
            <person name="Curtis B.A."/>
            <person name="Zahonova K."/>
            <person name="Pipaliya S."/>
            <person name="Dacks J."/>
            <person name="Roger A.J."/>
        </authorList>
    </citation>
    <scope>NUCLEOTIDE SEQUENCE</scope>
    <source>
        <strain evidence="12">BMAN</strain>
    </source>
</reference>
<dbReference type="GO" id="GO:0005634">
    <property type="term" value="C:nucleus"/>
    <property type="evidence" value="ECO:0007669"/>
    <property type="project" value="UniProtKB-SubCell"/>
</dbReference>
<dbReference type="Pfam" id="PF12842">
    <property type="entry name" value="DUF3819"/>
    <property type="match status" value="1"/>
</dbReference>
<dbReference type="PANTHER" id="PTHR13162:SF8">
    <property type="entry name" value="CCR4-NOT TRANSCRIPTION COMPLEX SUBUNIT 1"/>
    <property type="match status" value="1"/>
</dbReference>
<evidence type="ECO:0000313" key="12">
    <source>
        <dbReference type="EMBL" id="KAJ5071434.1"/>
    </source>
</evidence>
<dbReference type="GO" id="GO:0000932">
    <property type="term" value="C:P-body"/>
    <property type="evidence" value="ECO:0007669"/>
    <property type="project" value="TreeGrafter"/>
</dbReference>
<organism evidence="12 13">
    <name type="scientific">Anaeramoeba ignava</name>
    <name type="common">Anaerobic marine amoeba</name>
    <dbReference type="NCBI Taxonomy" id="1746090"/>
    <lineage>
        <taxon>Eukaryota</taxon>
        <taxon>Metamonada</taxon>
        <taxon>Anaeramoebidae</taxon>
        <taxon>Anaeramoeba</taxon>
    </lineage>
</organism>
<gene>
    <name evidence="12" type="ORF">M0811_10277</name>
</gene>
<protein>
    <submittedName>
        <fullName evidence="12">Ccr4-not transcription complex</fullName>
    </submittedName>
</protein>
<feature type="domain" description="CCR4-NOT transcription complex subunit 1 HEAT repeat" evidence="11">
    <location>
        <begin position="477"/>
        <end position="618"/>
    </location>
</feature>
<dbReference type="Gene3D" id="1.25.40.180">
    <property type="match status" value="1"/>
</dbReference>
<evidence type="ECO:0000259" key="9">
    <source>
        <dbReference type="Pfam" id="PF16415"/>
    </source>
</evidence>
<feature type="compositionally biased region" description="Basic and acidic residues" evidence="6">
    <location>
        <begin position="1721"/>
        <end position="1744"/>
    </location>
</feature>
<evidence type="ECO:0000313" key="13">
    <source>
        <dbReference type="Proteomes" id="UP001149090"/>
    </source>
</evidence>
<evidence type="ECO:0000259" key="7">
    <source>
        <dbReference type="Pfam" id="PF04054"/>
    </source>
</evidence>
<dbReference type="InterPro" id="IPR032191">
    <property type="entry name" value="CNOT1_CAF1_bind"/>
</dbReference>
<dbReference type="EMBL" id="JAPDFW010000088">
    <property type="protein sequence ID" value="KAJ5071434.1"/>
    <property type="molecule type" value="Genomic_DNA"/>
</dbReference>
<dbReference type="InterPro" id="IPR032194">
    <property type="entry name" value="CNOT1_HEAT"/>
</dbReference>
<dbReference type="InterPro" id="IPR032193">
    <property type="entry name" value="CNOT1_TTP_bind"/>
</dbReference>
<feature type="domain" description="CCR4-NOT transcription complex subunit 1 TTP binding" evidence="10">
    <location>
        <begin position="656"/>
        <end position="814"/>
    </location>
</feature>
<dbReference type="GO" id="GO:0000288">
    <property type="term" value="P:nuclear-transcribed mRNA catabolic process, deadenylation-dependent decay"/>
    <property type="evidence" value="ECO:0007669"/>
    <property type="project" value="TreeGrafter"/>
</dbReference>
<dbReference type="Pfam" id="PF16415">
    <property type="entry name" value="CNOT1_CAF1_bind"/>
    <property type="match status" value="1"/>
</dbReference>
<feature type="domain" description="CCR4-NOT transcription complex subunit 1" evidence="8">
    <location>
        <begin position="1185"/>
        <end position="1324"/>
    </location>
</feature>
<keyword evidence="5" id="KW-0539">Nucleus</keyword>
<keyword evidence="13" id="KW-1185">Reference proteome</keyword>
<dbReference type="Gene3D" id="1.25.40.800">
    <property type="match status" value="1"/>
</dbReference>
<evidence type="ECO:0000256" key="2">
    <source>
        <dbReference type="ARBA" id="ARBA00022491"/>
    </source>
</evidence>
<evidence type="ECO:0000259" key="8">
    <source>
        <dbReference type="Pfam" id="PF12842"/>
    </source>
</evidence>
<evidence type="ECO:0000259" key="10">
    <source>
        <dbReference type="Pfam" id="PF16417"/>
    </source>
</evidence>
<comment type="caution">
    <text evidence="12">The sequence shown here is derived from an EMBL/GenBank/DDBJ whole genome shotgun (WGS) entry which is preliminary data.</text>
</comment>
<dbReference type="Gene3D" id="1.25.40.790">
    <property type="match status" value="1"/>
</dbReference>
<feature type="domain" description="CCR4-Not complex component Not1 C-terminal" evidence="7">
    <location>
        <begin position="1842"/>
        <end position="2198"/>
    </location>
</feature>
<feature type="domain" description="CCR4-NOT transcription complex subunit 1 CAF1-binding" evidence="9">
    <location>
        <begin position="947"/>
        <end position="1155"/>
    </location>
</feature>
<evidence type="ECO:0000256" key="4">
    <source>
        <dbReference type="ARBA" id="ARBA00023163"/>
    </source>
</evidence>
<dbReference type="Pfam" id="PF16418">
    <property type="entry name" value="CNOT1_HEAT"/>
    <property type="match status" value="1"/>
</dbReference>
<keyword evidence="3" id="KW-0805">Transcription regulation</keyword>